<dbReference type="InterPro" id="IPR021778">
    <property type="entry name" value="Se/S_carrier-like"/>
</dbReference>
<evidence type="ECO:0000313" key="3">
    <source>
        <dbReference type="Proteomes" id="UP000653002"/>
    </source>
</evidence>
<dbReference type="Pfam" id="PF11823">
    <property type="entry name" value="Se_S_carrier"/>
    <property type="match status" value="1"/>
</dbReference>
<organism evidence="2 3">
    <name type="scientific">Xanthomonas citri pv. citri</name>
    <dbReference type="NCBI Taxonomy" id="611301"/>
    <lineage>
        <taxon>Bacteria</taxon>
        <taxon>Pseudomonadati</taxon>
        <taxon>Pseudomonadota</taxon>
        <taxon>Gammaproteobacteria</taxon>
        <taxon>Lysobacterales</taxon>
        <taxon>Lysobacteraceae</taxon>
        <taxon>Xanthomonas</taxon>
    </lineage>
</organism>
<evidence type="ECO:0000259" key="1">
    <source>
        <dbReference type="Pfam" id="PF11823"/>
    </source>
</evidence>
<reference evidence="2" key="1">
    <citation type="submission" date="2020-01" db="EMBL/GenBank/DDBJ databases">
        <authorList>
            <person name="Richard D."/>
        </authorList>
    </citation>
    <scope>NUCLEOTIDE SEQUENCE</scope>
    <source>
        <strain evidence="2">JP541</strain>
    </source>
</reference>
<dbReference type="EMBL" id="JAABFR010001141">
    <property type="protein sequence ID" value="MBD4337220.1"/>
    <property type="molecule type" value="Genomic_DNA"/>
</dbReference>
<protein>
    <submittedName>
        <fullName evidence="2">DUF3343 domain-containing protein</fullName>
    </submittedName>
</protein>
<accession>A0A8I0H670</accession>
<dbReference type="Proteomes" id="UP000653002">
    <property type="component" value="Unassembled WGS sequence"/>
</dbReference>
<name>A0A8I0H670_XANCI</name>
<proteinExistence type="predicted"/>
<dbReference type="AlphaFoldDB" id="A0A8I0H670"/>
<sequence>MRTKKTYIVLSFRTTVEAMAWEKHCATAQIPGRLIPLPREISAGCGLAWRMTPEDWEHWNSLLDPAAYDAVSQVEQ</sequence>
<evidence type="ECO:0000313" key="2">
    <source>
        <dbReference type="EMBL" id="MBD4337220.1"/>
    </source>
</evidence>
<gene>
    <name evidence="2" type="ORF">GUH15_14380</name>
</gene>
<comment type="caution">
    <text evidence="2">The sequence shown here is derived from an EMBL/GenBank/DDBJ whole genome shotgun (WGS) entry which is preliminary data.</text>
</comment>
<feature type="domain" description="Putative Se/S carrier protein-like" evidence="1">
    <location>
        <begin position="7"/>
        <end position="63"/>
    </location>
</feature>